<dbReference type="EMBL" id="CAJVPT010005455">
    <property type="protein sequence ID" value="CAG8520342.1"/>
    <property type="molecule type" value="Genomic_DNA"/>
</dbReference>
<comment type="caution">
    <text evidence="1">The sequence shown here is derived from an EMBL/GenBank/DDBJ whole genome shotgun (WGS) entry which is preliminary data.</text>
</comment>
<dbReference type="Proteomes" id="UP000789525">
    <property type="component" value="Unassembled WGS sequence"/>
</dbReference>
<gene>
    <name evidence="1" type="ORF">ACOLOM_LOCUS3624</name>
</gene>
<sequence>MLELKPTFVNAPLMRRLAKDLQFWFCTYATLRFSILKIRRIPALFLSSDKDTLVPKDQMKKLYDLLDTKGGKTWRSFPDGEHADTINQHGYFETIDEFLRWSVAKDEVMEEQLI</sequence>
<keyword evidence="2" id="KW-1185">Reference proteome</keyword>
<protein>
    <submittedName>
        <fullName evidence="1">16830_t:CDS:1</fullName>
    </submittedName>
</protein>
<evidence type="ECO:0000313" key="2">
    <source>
        <dbReference type="Proteomes" id="UP000789525"/>
    </source>
</evidence>
<organism evidence="1 2">
    <name type="scientific">Acaulospora colombiana</name>
    <dbReference type="NCBI Taxonomy" id="27376"/>
    <lineage>
        <taxon>Eukaryota</taxon>
        <taxon>Fungi</taxon>
        <taxon>Fungi incertae sedis</taxon>
        <taxon>Mucoromycota</taxon>
        <taxon>Glomeromycotina</taxon>
        <taxon>Glomeromycetes</taxon>
        <taxon>Diversisporales</taxon>
        <taxon>Acaulosporaceae</taxon>
        <taxon>Acaulospora</taxon>
    </lineage>
</organism>
<accession>A0ACA9LD54</accession>
<reference evidence="1" key="1">
    <citation type="submission" date="2021-06" db="EMBL/GenBank/DDBJ databases">
        <authorList>
            <person name="Kallberg Y."/>
            <person name="Tangrot J."/>
            <person name="Rosling A."/>
        </authorList>
    </citation>
    <scope>NUCLEOTIDE SEQUENCE</scope>
    <source>
        <strain evidence="1">CL356</strain>
    </source>
</reference>
<evidence type="ECO:0000313" key="1">
    <source>
        <dbReference type="EMBL" id="CAG8520342.1"/>
    </source>
</evidence>
<name>A0ACA9LD54_9GLOM</name>
<proteinExistence type="predicted"/>